<dbReference type="EMBL" id="CH473952">
    <property type="protein sequence ID" value="EDL82079.1"/>
    <property type="molecule type" value="Genomic_DNA"/>
</dbReference>
<dbReference type="AlphaFoldDB" id="A6HVE3"/>
<organism evidence="1 2">
    <name type="scientific">Rattus norvegicus</name>
    <name type="common">Rat</name>
    <dbReference type="NCBI Taxonomy" id="10116"/>
    <lineage>
        <taxon>Eukaryota</taxon>
        <taxon>Metazoa</taxon>
        <taxon>Chordata</taxon>
        <taxon>Craniata</taxon>
        <taxon>Vertebrata</taxon>
        <taxon>Euteleostomi</taxon>
        <taxon>Mammalia</taxon>
        <taxon>Eutheria</taxon>
        <taxon>Euarchontoglires</taxon>
        <taxon>Glires</taxon>
        <taxon>Rodentia</taxon>
        <taxon>Myomorpha</taxon>
        <taxon>Muroidea</taxon>
        <taxon>Muridae</taxon>
        <taxon>Murinae</taxon>
        <taxon>Rattus</taxon>
    </lineage>
</organism>
<name>A6HVE3_RAT</name>
<evidence type="ECO:0000313" key="2">
    <source>
        <dbReference type="Proteomes" id="UP000234681"/>
    </source>
</evidence>
<gene>
    <name evidence="1" type="ORF">rCG_28479</name>
</gene>
<proteinExistence type="predicted"/>
<reference evidence="2" key="1">
    <citation type="submission" date="2005-09" db="EMBL/GenBank/DDBJ databases">
        <authorList>
            <person name="Mural R.J."/>
            <person name="Li P.W."/>
            <person name="Adams M.D."/>
            <person name="Amanatides P.G."/>
            <person name="Baden-Tillson H."/>
            <person name="Barnstead M."/>
            <person name="Chin S.H."/>
            <person name="Dew I."/>
            <person name="Evans C.A."/>
            <person name="Ferriera S."/>
            <person name="Flanigan M."/>
            <person name="Fosler C."/>
            <person name="Glodek A."/>
            <person name="Gu Z."/>
            <person name="Holt R.A."/>
            <person name="Jennings D."/>
            <person name="Kraft C.L."/>
            <person name="Lu F."/>
            <person name="Nguyen T."/>
            <person name="Nusskern D.R."/>
            <person name="Pfannkoch C.M."/>
            <person name="Sitter C."/>
            <person name="Sutton G.G."/>
            <person name="Venter J.C."/>
            <person name="Wang Z."/>
            <person name="Woodage T."/>
            <person name="Zheng X.H."/>
            <person name="Zhong F."/>
        </authorList>
    </citation>
    <scope>NUCLEOTIDE SEQUENCE [LARGE SCALE GENOMIC DNA]</scope>
    <source>
        <strain>BN</strain>
        <strain evidence="2">Sprague-Dawley</strain>
    </source>
</reference>
<sequence>MLSPGETCSLQDEYEIPRVPSSYWRIEEPEASCLCRCLQRTLPSGPRLSPLPGTLRPGTAWYTLQLGLAAVVVVVHSG</sequence>
<accession>A6HVE3</accession>
<dbReference type="Proteomes" id="UP000234681">
    <property type="component" value="Chromosome 2"/>
</dbReference>
<evidence type="ECO:0000313" key="1">
    <source>
        <dbReference type="EMBL" id="EDL82079.1"/>
    </source>
</evidence>
<protein>
    <submittedName>
        <fullName evidence="1">RCG28479</fullName>
    </submittedName>
</protein>